<gene>
    <name evidence="2" type="ORF">ACFQVD_11550</name>
</gene>
<comment type="caution">
    <text evidence="2">The sequence shown here is derived from an EMBL/GenBank/DDBJ whole genome shotgun (WGS) entry which is preliminary data.</text>
</comment>
<dbReference type="EMBL" id="JBHTEE010000001">
    <property type="protein sequence ID" value="MFC7600730.1"/>
    <property type="molecule type" value="Genomic_DNA"/>
</dbReference>
<sequence length="292" mass="32270">MGWLAAGDGYEVALVEGRVAARATSGRAAGRRLKSLPKQVREHPEVERLRRLAEWLDRHEAACVARVDAWMVSSLPVPTELVARVWPDEAWRSVLRDLVVVGDDEVGFLRDVTDSGELRVVNLDGETVRLSPETVTLPHPVLLPDLEELREFAAELGVTQRVEQIHRATWGRPVDFVEPGKQEEKAAEVKEFAGGRFASRFGLAARATSLGYRVSGGYATCVVRDAGRSAEASVWIGEPYWDGETETGDLTWRDREGRRLPSREIGPVAWSEGMRMAAALYAGRDVEKGTNA</sequence>
<proteinExistence type="predicted"/>
<organism evidence="2 3">
    <name type="scientific">Streptosporangium amethystogenes subsp. fukuiense</name>
    <dbReference type="NCBI Taxonomy" id="698418"/>
    <lineage>
        <taxon>Bacteria</taxon>
        <taxon>Bacillati</taxon>
        <taxon>Actinomycetota</taxon>
        <taxon>Actinomycetes</taxon>
        <taxon>Streptosporangiales</taxon>
        <taxon>Streptosporangiaceae</taxon>
        <taxon>Streptosporangium</taxon>
    </lineage>
</organism>
<reference evidence="3" key="1">
    <citation type="journal article" date="2019" name="Int. J. Syst. Evol. Microbiol.">
        <title>The Global Catalogue of Microorganisms (GCM) 10K type strain sequencing project: providing services to taxonomists for standard genome sequencing and annotation.</title>
        <authorList>
            <consortium name="The Broad Institute Genomics Platform"/>
            <consortium name="The Broad Institute Genome Sequencing Center for Infectious Disease"/>
            <person name="Wu L."/>
            <person name="Ma J."/>
        </authorList>
    </citation>
    <scope>NUCLEOTIDE SEQUENCE [LARGE SCALE GENOMIC DNA]</scope>
    <source>
        <strain evidence="3">JCM 10083</strain>
    </source>
</reference>
<name>A0ABW2SWR8_9ACTN</name>
<evidence type="ECO:0000313" key="2">
    <source>
        <dbReference type="EMBL" id="MFC7600730.1"/>
    </source>
</evidence>
<dbReference type="RefSeq" id="WP_343968569.1">
    <property type="nucleotide sequence ID" value="NZ_BAAAGK010000066.1"/>
</dbReference>
<keyword evidence="3" id="KW-1185">Reference proteome</keyword>
<feature type="domain" description="DUF4132" evidence="1">
    <location>
        <begin position="30"/>
        <end position="212"/>
    </location>
</feature>
<dbReference type="Pfam" id="PF13569">
    <property type="entry name" value="DUF4132"/>
    <property type="match status" value="1"/>
</dbReference>
<protein>
    <submittedName>
        <fullName evidence="2">DUF4132 domain-containing protein</fullName>
    </submittedName>
</protein>
<accession>A0ABW2SWR8</accession>
<dbReference type="InterPro" id="IPR025406">
    <property type="entry name" value="DUF4132"/>
</dbReference>
<evidence type="ECO:0000259" key="1">
    <source>
        <dbReference type="Pfam" id="PF13569"/>
    </source>
</evidence>
<evidence type="ECO:0000313" key="3">
    <source>
        <dbReference type="Proteomes" id="UP001596514"/>
    </source>
</evidence>
<dbReference type="Proteomes" id="UP001596514">
    <property type="component" value="Unassembled WGS sequence"/>
</dbReference>